<dbReference type="Pfam" id="PF24864">
    <property type="entry name" value="DUF7730"/>
    <property type="match status" value="1"/>
</dbReference>
<name>A0AAV9JY54_9PEZI</name>
<organism evidence="2 3">
    <name type="scientific">Oleoguttula mirabilis</name>
    <dbReference type="NCBI Taxonomy" id="1507867"/>
    <lineage>
        <taxon>Eukaryota</taxon>
        <taxon>Fungi</taxon>
        <taxon>Dikarya</taxon>
        <taxon>Ascomycota</taxon>
        <taxon>Pezizomycotina</taxon>
        <taxon>Dothideomycetes</taxon>
        <taxon>Dothideomycetidae</taxon>
        <taxon>Mycosphaerellales</taxon>
        <taxon>Teratosphaeriaceae</taxon>
        <taxon>Oleoguttula</taxon>
    </lineage>
</organism>
<dbReference type="InterPro" id="IPR056632">
    <property type="entry name" value="DUF7730"/>
</dbReference>
<dbReference type="Proteomes" id="UP001324427">
    <property type="component" value="Unassembled WGS sequence"/>
</dbReference>
<protein>
    <recommendedName>
        <fullName evidence="1">DUF7730 domain-containing protein</fullName>
    </recommendedName>
</protein>
<gene>
    <name evidence="2" type="ORF">LTR36_000114</name>
</gene>
<proteinExistence type="predicted"/>
<reference evidence="2 3" key="1">
    <citation type="submission" date="2021-11" db="EMBL/GenBank/DDBJ databases">
        <title>Black yeast isolated from Biological Soil Crust.</title>
        <authorList>
            <person name="Kurbessoian T."/>
        </authorList>
    </citation>
    <scope>NUCLEOTIDE SEQUENCE [LARGE SCALE GENOMIC DNA]</scope>
    <source>
        <strain evidence="2 3">CCFEE 5522</strain>
    </source>
</reference>
<feature type="domain" description="DUF7730" evidence="1">
    <location>
        <begin position="2"/>
        <end position="123"/>
    </location>
</feature>
<sequence>MDQPRCYLLELSVELRLMIYAELMAPSAELTIYSHSAPAMVGMSEEEIDTTRFLASMSNTEGDLLHFAITCRQIYQEAEPLICSPSTVRLCPAYYHVLSGLPSKRLFDIRKLRSTKHLKELHITLAITPDPIDVLVKPHSWFLSRCLNPTMSVDSLVLELPSPYKPAVFNELMYLARYWLKAVRKVDSTAVHLRSQPCHVTSWRIGQDGVWHDRTAEDIEMRSNGPNGKSHPR</sequence>
<keyword evidence="3" id="KW-1185">Reference proteome</keyword>
<accession>A0AAV9JY54</accession>
<comment type="caution">
    <text evidence="2">The sequence shown here is derived from an EMBL/GenBank/DDBJ whole genome shotgun (WGS) entry which is preliminary data.</text>
</comment>
<evidence type="ECO:0000259" key="1">
    <source>
        <dbReference type="Pfam" id="PF24864"/>
    </source>
</evidence>
<dbReference type="EMBL" id="JAVFHQ010000001">
    <property type="protein sequence ID" value="KAK4550535.1"/>
    <property type="molecule type" value="Genomic_DNA"/>
</dbReference>
<evidence type="ECO:0000313" key="2">
    <source>
        <dbReference type="EMBL" id="KAK4550535.1"/>
    </source>
</evidence>
<dbReference type="AlphaFoldDB" id="A0AAV9JY54"/>
<evidence type="ECO:0000313" key="3">
    <source>
        <dbReference type="Proteomes" id="UP001324427"/>
    </source>
</evidence>